<keyword evidence="2" id="KW-0131">Cell cycle</keyword>
<keyword evidence="2" id="KW-0132">Cell division</keyword>
<dbReference type="GO" id="GO:0051301">
    <property type="term" value="P:cell division"/>
    <property type="evidence" value="ECO:0007669"/>
    <property type="project" value="UniProtKB-KW"/>
</dbReference>
<feature type="domain" description="Firmicutes EssC N-terminal" evidence="1">
    <location>
        <begin position="2"/>
        <end position="33"/>
    </location>
</feature>
<evidence type="ECO:0000259" key="1">
    <source>
        <dbReference type="Pfam" id="PF12538"/>
    </source>
</evidence>
<protein>
    <submittedName>
        <fullName evidence="2">Cell division protein FtsK</fullName>
    </submittedName>
</protein>
<dbReference type="Pfam" id="PF12538">
    <property type="entry name" value="FtsK_SpoIIIE_N"/>
    <property type="match status" value="1"/>
</dbReference>
<organism evidence="2 3">
    <name type="scientific">Bacillus cereus</name>
    <dbReference type="NCBI Taxonomy" id="1396"/>
    <lineage>
        <taxon>Bacteria</taxon>
        <taxon>Bacillati</taxon>
        <taxon>Bacillota</taxon>
        <taxon>Bacilli</taxon>
        <taxon>Bacillales</taxon>
        <taxon>Bacillaceae</taxon>
        <taxon>Bacillus</taxon>
        <taxon>Bacillus cereus group</taxon>
    </lineage>
</organism>
<evidence type="ECO:0000313" key="2">
    <source>
        <dbReference type="EMBL" id="TKI90484.1"/>
    </source>
</evidence>
<name>A0A9X9A1W2_BACCE</name>
<evidence type="ECO:0000313" key="3">
    <source>
        <dbReference type="Proteomes" id="UP000308444"/>
    </source>
</evidence>
<feature type="non-terminal residue" evidence="2">
    <location>
        <position position="89"/>
    </location>
</feature>
<dbReference type="InterPro" id="IPR022206">
    <property type="entry name" value="Firmicutes_EssC_N"/>
</dbReference>
<feature type="non-terminal residue" evidence="2">
    <location>
        <position position="1"/>
    </location>
</feature>
<comment type="caution">
    <text evidence="2">The sequence shown here is derived from an EMBL/GenBank/DDBJ whole genome shotgun (WGS) entry which is preliminary data.</text>
</comment>
<proteinExistence type="predicted"/>
<dbReference type="AlphaFoldDB" id="A0A9X9A1W2"/>
<sequence length="89" mass="9880">FISIVGTTKVFDIGTKHSLTVSQNDYDDISITGTSVDLMLSRETLYDSFKVNVYGGDVFHNYTKLKDSVMLESGDVLYFDGILLEIGSE</sequence>
<dbReference type="Proteomes" id="UP000308444">
    <property type="component" value="Unassembled WGS sequence"/>
</dbReference>
<reference evidence="2 3" key="1">
    <citation type="journal article" date="2019" name="Environ. Microbiol.">
        <title>An active ?-lactamase is a part of an orchestrated cell wall stress resistance network of Bacillus subtilis and related rhizosphere species.</title>
        <authorList>
            <person name="Bucher T."/>
            <person name="Keren-Paz A."/>
            <person name="Hausser J."/>
            <person name="Olender T."/>
            <person name="Cytryn E."/>
            <person name="Kolodkin-Gal I."/>
        </authorList>
    </citation>
    <scope>NUCLEOTIDE SEQUENCE [LARGE SCALE GENOMIC DNA]</scope>
    <source>
        <strain evidence="2 3">I32</strain>
    </source>
</reference>
<dbReference type="EMBL" id="SZOH01003434">
    <property type="protein sequence ID" value="TKI90484.1"/>
    <property type="molecule type" value="Genomic_DNA"/>
</dbReference>
<accession>A0A9X9A1W2</accession>
<gene>
    <name evidence="2" type="ORF">FC695_34295</name>
</gene>